<feature type="compositionally biased region" description="Polar residues" evidence="1">
    <location>
        <begin position="18"/>
        <end position="35"/>
    </location>
</feature>
<dbReference type="EMBL" id="BPLQ01003415">
    <property type="protein sequence ID" value="GIY00331.1"/>
    <property type="molecule type" value="Genomic_DNA"/>
</dbReference>
<comment type="caution">
    <text evidence="2">The sequence shown here is derived from an EMBL/GenBank/DDBJ whole genome shotgun (WGS) entry which is preliminary data.</text>
</comment>
<name>A0AAV4PTT3_9ARAC</name>
<keyword evidence="3" id="KW-1185">Reference proteome</keyword>
<feature type="compositionally biased region" description="Polar residues" evidence="1">
    <location>
        <begin position="44"/>
        <end position="54"/>
    </location>
</feature>
<accession>A0AAV4PTT3</accession>
<organism evidence="2 3">
    <name type="scientific">Caerostris darwini</name>
    <dbReference type="NCBI Taxonomy" id="1538125"/>
    <lineage>
        <taxon>Eukaryota</taxon>
        <taxon>Metazoa</taxon>
        <taxon>Ecdysozoa</taxon>
        <taxon>Arthropoda</taxon>
        <taxon>Chelicerata</taxon>
        <taxon>Arachnida</taxon>
        <taxon>Araneae</taxon>
        <taxon>Araneomorphae</taxon>
        <taxon>Entelegynae</taxon>
        <taxon>Araneoidea</taxon>
        <taxon>Araneidae</taxon>
        <taxon>Caerostris</taxon>
    </lineage>
</organism>
<protein>
    <submittedName>
        <fullName evidence="2">Uncharacterized protein</fullName>
    </submittedName>
</protein>
<dbReference type="AlphaFoldDB" id="A0AAV4PTT3"/>
<reference evidence="2 3" key="1">
    <citation type="submission" date="2021-06" db="EMBL/GenBank/DDBJ databases">
        <title>Caerostris darwini draft genome.</title>
        <authorList>
            <person name="Kono N."/>
            <person name="Arakawa K."/>
        </authorList>
    </citation>
    <scope>NUCLEOTIDE SEQUENCE [LARGE SCALE GENOMIC DNA]</scope>
</reference>
<dbReference type="Proteomes" id="UP001054837">
    <property type="component" value="Unassembled WGS sequence"/>
</dbReference>
<proteinExistence type="predicted"/>
<feature type="region of interest" description="Disordered" evidence="1">
    <location>
        <begin position="1"/>
        <end position="64"/>
    </location>
</feature>
<gene>
    <name evidence="2" type="ORF">CDAR_515851</name>
</gene>
<evidence type="ECO:0000313" key="2">
    <source>
        <dbReference type="EMBL" id="GIY00331.1"/>
    </source>
</evidence>
<sequence length="94" mass="10308">MAKLSSKQANHGGKIPNKPSSASQFMLNSSTSASQKFRACRTAIKSTPTKQQGQRNRRRFSTKSRSLVVNRLAQNDESIHLPTKPGTTCVSSFL</sequence>
<evidence type="ECO:0000256" key="1">
    <source>
        <dbReference type="SAM" id="MobiDB-lite"/>
    </source>
</evidence>
<evidence type="ECO:0000313" key="3">
    <source>
        <dbReference type="Proteomes" id="UP001054837"/>
    </source>
</evidence>